<evidence type="ECO:0000313" key="2">
    <source>
        <dbReference type="Proteomes" id="UP000019084"/>
    </source>
</evidence>
<name>W4SEP8_9XANT</name>
<dbReference type="AlphaFoldDB" id="W4SEP8"/>
<protein>
    <submittedName>
        <fullName evidence="1">Uncharacterized protein</fullName>
    </submittedName>
</protein>
<proteinExistence type="predicted"/>
<sequence>MQPGGFSGATRYYRRIRQFLQVRAYSDGGLKIAARAVYEAAAVMDNPADLINYGGGSGTV</sequence>
<gene>
    <name evidence="1" type="ORF">XPR_1298</name>
</gene>
<comment type="caution">
    <text evidence="1">The sequence shown here is derived from an EMBL/GenBank/DDBJ whole genome shotgun (WGS) entry which is preliminary data.</text>
</comment>
<organism evidence="1 2">
    <name type="scientific">Xanthomonas arboricola pv. pruni MAFF 301420</name>
    <dbReference type="NCBI Taxonomy" id="1418095"/>
    <lineage>
        <taxon>Bacteria</taxon>
        <taxon>Pseudomonadati</taxon>
        <taxon>Pseudomonadota</taxon>
        <taxon>Gammaproteobacteria</taxon>
        <taxon>Lysobacterales</taxon>
        <taxon>Lysobacteraceae</taxon>
        <taxon>Xanthomonas</taxon>
    </lineage>
</organism>
<dbReference type="Proteomes" id="UP000019084">
    <property type="component" value="Unassembled WGS sequence"/>
</dbReference>
<accession>W4SEP8</accession>
<evidence type="ECO:0000313" key="1">
    <source>
        <dbReference type="EMBL" id="GAE54663.1"/>
    </source>
</evidence>
<dbReference type="EMBL" id="BAVC01000086">
    <property type="protein sequence ID" value="GAE54663.1"/>
    <property type="molecule type" value="Genomic_DNA"/>
</dbReference>
<reference evidence="1 2" key="1">
    <citation type="submission" date="2014-01" db="EMBL/GenBank/DDBJ databases">
        <title>Genome sequence and analysis of Xanthomonas arboricola pv. pruni.</title>
        <authorList>
            <person name="Fujikawa T."/>
            <person name="Nakazono-Nagaoka E."/>
        </authorList>
    </citation>
    <scope>NUCLEOTIDE SEQUENCE [LARGE SCALE GENOMIC DNA]</scope>
    <source>
        <strain evidence="2">MAFF 301420</strain>
    </source>
</reference>